<dbReference type="InterPro" id="IPR025110">
    <property type="entry name" value="AMP-bd_C"/>
</dbReference>
<dbReference type="GO" id="GO:0016405">
    <property type="term" value="F:CoA-ligase activity"/>
    <property type="evidence" value="ECO:0007669"/>
    <property type="project" value="TreeGrafter"/>
</dbReference>
<dbReference type="PANTHER" id="PTHR24096:SF422">
    <property type="entry name" value="BCDNA.GH02901"/>
    <property type="match status" value="1"/>
</dbReference>
<reference evidence="3" key="1">
    <citation type="submission" date="2021-01" db="EMBL/GenBank/DDBJ databases">
        <title>Caligus Genome Assembly.</title>
        <authorList>
            <person name="Gallardo-Escarate C."/>
        </authorList>
    </citation>
    <scope>NUCLEOTIDE SEQUENCE [LARGE SCALE GENOMIC DNA]</scope>
</reference>
<dbReference type="PANTHER" id="PTHR24096">
    <property type="entry name" value="LONG-CHAIN-FATTY-ACID--COA LIGASE"/>
    <property type="match status" value="1"/>
</dbReference>
<dbReference type="Proteomes" id="UP000595437">
    <property type="component" value="Chromosome 10"/>
</dbReference>
<dbReference type="OrthoDB" id="10253869at2759"/>
<protein>
    <recommendedName>
        <fullName evidence="1">AMP-binding enzyme C-terminal domain-containing protein</fullName>
    </recommendedName>
</protein>
<organism evidence="2 3">
    <name type="scientific">Caligus rogercresseyi</name>
    <name type="common">Sea louse</name>
    <dbReference type="NCBI Taxonomy" id="217165"/>
    <lineage>
        <taxon>Eukaryota</taxon>
        <taxon>Metazoa</taxon>
        <taxon>Ecdysozoa</taxon>
        <taxon>Arthropoda</taxon>
        <taxon>Crustacea</taxon>
        <taxon>Multicrustacea</taxon>
        <taxon>Hexanauplia</taxon>
        <taxon>Copepoda</taxon>
        <taxon>Siphonostomatoida</taxon>
        <taxon>Caligidae</taxon>
        <taxon>Caligus</taxon>
    </lineage>
</organism>
<keyword evidence="3" id="KW-1185">Reference proteome</keyword>
<dbReference type="Pfam" id="PF13193">
    <property type="entry name" value="AMP-binding_C"/>
    <property type="match status" value="1"/>
</dbReference>
<dbReference type="InterPro" id="IPR045851">
    <property type="entry name" value="AMP-bd_C_sf"/>
</dbReference>
<dbReference type="EMBL" id="CP045899">
    <property type="protein sequence ID" value="QQP40776.1"/>
    <property type="molecule type" value="Genomic_DNA"/>
</dbReference>
<sequence>DLIRKFPGVDDVAVVGVPDERCGELPRAYVVRKNRSVLEQDIIDFVMERVAPHKKLGAGVMFVDTLPKNKLGRFFDESSRHRSSRDPLDIKK</sequence>
<feature type="non-terminal residue" evidence="2">
    <location>
        <position position="92"/>
    </location>
</feature>
<evidence type="ECO:0000313" key="2">
    <source>
        <dbReference type="EMBL" id="QQP40776.1"/>
    </source>
</evidence>
<gene>
    <name evidence="2" type="ORF">FKW44_014933</name>
</gene>
<name>A0A7T8H0A3_CALRO</name>
<feature type="domain" description="AMP-binding enzyme C-terminal" evidence="1">
    <location>
        <begin position="4"/>
        <end position="72"/>
    </location>
</feature>
<evidence type="ECO:0000259" key="1">
    <source>
        <dbReference type="Pfam" id="PF13193"/>
    </source>
</evidence>
<dbReference type="SUPFAM" id="SSF56801">
    <property type="entry name" value="Acetyl-CoA synthetase-like"/>
    <property type="match status" value="1"/>
</dbReference>
<dbReference type="AlphaFoldDB" id="A0A7T8H0A3"/>
<dbReference type="Gene3D" id="3.30.300.30">
    <property type="match status" value="1"/>
</dbReference>
<evidence type="ECO:0000313" key="3">
    <source>
        <dbReference type="Proteomes" id="UP000595437"/>
    </source>
</evidence>
<proteinExistence type="predicted"/>
<accession>A0A7T8H0A3</accession>
<feature type="non-terminal residue" evidence="2">
    <location>
        <position position="1"/>
    </location>
</feature>